<dbReference type="PANTHER" id="PTHR46884">
    <property type="entry name" value="COLLECTRIN"/>
    <property type="match status" value="1"/>
</dbReference>
<dbReference type="GeneTree" id="ENSGT00940000160862"/>
<comment type="subcellular location">
    <subcellularLocation>
        <location evidence="1">Cell membrane</location>
        <topology evidence="1">Single-pass type I membrane protein</topology>
    </subcellularLocation>
</comment>
<feature type="chain" id="PRO_5025382913" evidence="11">
    <location>
        <begin position="17"/>
        <end position="219"/>
    </location>
</feature>
<organism evidence="13 14">
    <name type="scientific">Sparus aurata</name>
    <name type="common">Gilthead sea bream</name>
    <dbReference type="NCBI Taxonomy" id="8175"/>
    <lineage>
        <taxon>Eukaryota</taxon>
        <taxon>Metazoa</taxon>
        <taxon>Chordata</taxon>
        <taxon>Craniata</taxon>
        <taxon>Vertebrata</taxon>
        <taxon>Euteleostomi</taxon>
        <taxon>Actinopterygii</taxon>
        <taxon>Neopterygii</taxon>
        <taxon>Teleostei</taxon>
        <taxon>Neoteleostei</taxon>
        <taxon>Acanthomorphata</taxon>
        <taxon>Eupercaria</taxon>
        <taxon>Spariformes</taxon>
        <taxon>Sparidae</taxon>
        <taxon>Sparus</taxon>
    </lineage>
</organism>
<dbReference type="CTD" id="57393"/>
<name>A0A671WDF2_SPAAU</name>
<keyword evidence="3" id="KW-0597">Phosphoprotein</keyword>
<evidence type="ECO:0000256" key="4">
    <source>
        <dbReference type="ARBA" id="ARBA00022692"/>
    </source>
</evidence>
<accession>A0A671WDF2</accession>
<proteinExistence type="predicted"/>
<reference evidence="13" key="3">
    <citation type="submission" date="2025-09" db="UniProtKB">
        <authorList>
            <consortium name="Ensembl"/>
        </authorList>
    </citation>
    <scope>IDENTIFICATION</scope>
</reference>
<dbReference type="RefSeq" id="XP_030289423.1">
    <property type="nucleotide sequence ID" value="XM_030433563.1"/>
</dbReference>
<evidence type="ECO:0000256" key="2">
    <source>
        <dbReference type="ARBA" id="ARBA00022475"/>
    </source>
</evidence>
<dbReference type="GO" id="GO:0051957">
    <property type="term" value="P:positive regulation of amino acid transport"/>
    <property type="evidence" value="ECO:0007669"/>
    <property type="project" value="TreeGrafter"/>
</dbReference>
<protein>
    <submittedName>
        <fullName evidence="13">Collectrin, amino acid transport regulator</fullName>
    </submittedName>
</protein>
<keyword evidence="4 10" id="KW-0812">Transmembrane</keyword>
<dbReference type="Pfam" id="PF16959">
    <property type="entry name" value="Collectrin"/>
    <property type="match status" value="1"/>
</dbReference>
<feature type="transmembrane region" description="Helical" evidence="10">
    <location>
        <begin position="148"/>
        <end position="172"/>
    </location>
</feature>
<gene>
    <name evidence="13" type="primary">cltrn</name>
</gene>
<evidence type="ECO:0000256" key="8">
    <source>
        <dbReference type="ARBA" id="ARBA00023180"/>
    </source>
</evidence>
<keyword evidence="8" id="KW-0325">Glycoprotein</keyword>
<sequence>MLGKIFFLLCLSSAWAEDLCSKAVPPEAYYVRLSIKTALGDKAYVWNDNEMFLFQATLAFAMRSQFSGQEYNVSNIVVCDETPRVSFWFVVTSLEDPSRLVSRGDVEQAVRKSRNRINSAFLLTDQTLEFIGITPTLAAPVAPNTPPWLIVFGVVMGAVFAGILVLLVLPLIQKKRKKNQPMEDEDSDEETQVKTAENGPERSGVYNMSFSDDDKFTQM</sequence>
<evidence type="ECO:0000256" key="9">
    <source>
        <dbReference type="SAM" id="MobiDB-lite"/>
    </source>
</evidence>
<evidence type="ECO:0000256" key="5">
    <source>
        <dbReference type="ARBA" id="ARBA00022729"/>
    </source>
</evidence>
<keyword evidence="2" id="KW-1003">Cell membrane</keyword>
<evidence type="ECO:0000256" key="1">
    <source>
        <dbReference type="ARBA" id="ARBA00004251"/>
    </source>
</evidence>
<evidence type="ECO:0000313" key="13">
    <source>
        <dbReference type="Ensembl" id="ENSSAUP00010036002.1"/>
    </source>
</evidence>
<keyword evidence="14" id="KW-1185">Reference proteome</keyword>
<keyword evidence="5 11" id="KW-0732">Signal</keyword>
<dbReference type="GO" id="GO:0005886">
    <property type="term" value="C:plasma membrane"/>
    <property type="evidence" value="ECO:0007669"/>
    <property type="project" value="UniProtKB-SubCell"/>
</dbReference>
<evidence type="ECO:0000256" key="11">
    <source>
        <dbReference type="SAM" id="SignalP"/>
    </source>
</evidence>
<keyword evidence="7 10" id="KW-0472">Membrane</keyword>
<dbReference type="GeneID" id="115591504"/>
<dbReference type="GO" id="GO:0070062">
    <property type="term" value="C:extracellular exosome"/>
    <property type="evidence" value="ECO:0007669"/>
    <property type="project" value="TreeGrafter"/>
</dbReference>
<dbReference type="PANTHER" id="PTHR46884:SF1">
    <property type="entry name" value="COLLECTRIN"/>
    <property type="match status" value="1"/>
</dbReference>
<reference evidence="13" key="2">
    <citation type="submission" date="2025-08" db="UniProtKB">
        <authorList>
            <consortium name="Ensembl"/>
        </authorList>
    </citation>
    <scope>IDENTIFICATION</scope>
</reference>
<dbReference type="Proteomes" id="UP000472265">
    <property type="component" value="Chromosome 11"/>
</dbReference>
<dbReference type="OrthoDB" id="9899436at2759"/>
<evidence type="ECO:0000256" key="6">
    <source>
        <dbReference type="ARBA" id="ARBA00022989"/>
    </source>
</evidence>
<dbReference type="InParanoid" id="A0A671WDF2"/>
<evidence type="ECO:0000313" key="14">
    <source>
        <dbReference type="Proteomes" id="UP000472265"/>
    </source>
</evidence>
<keyword evidence="6 10" id="KW-1133">Transmembrane helix</keyword>
<dbReference type="PROSITE" id="PS52010">
    <property type="entry name" value="COLLECTRIN_LIKE"/>
    <property type="match status" value="1"/>
</dbReference>
<dbReference type="Ensembl" id="ENSSAUT00010037919.1">
    <property type="protein sequence ID" value="ENSSAUP00010036002.1"/>
    <property type="gene ID" value="ENSSAUG00010015236.1"/>
</dbReference>
<evidence type="ECO:0000259" key="12">
    <source>
        <dbReference type="PROSITE" id="PS52010"/>
    </source>
</evidence>
<feature type="domain" description="Collectrin-like" evidence="12">
    <location>
        <begin position="25"/>
        <end position="219"/>
    </location>
</feature>
<evidence type="ECO:0000256" key="10">
    <source>
        <dbReference type="SAM" id="Phobius"/>
    </source>
</evidence>
<feature type="signal peptide" evidence="11">
    <location>
        <begin position="1"/>
        <end position="16"/>
    </location>
</feature>
<feature type="region of interest" description="Disordered" evidence="9">
    <location>
        <begin position="178"/>
        <end position="219"/>
    </location>
</feature>
<dbReference type="InterPro" id="IPR031588">
    <property type="entry name" value="Collectrin_dom"/>
</dbReference>
<reference evidence="13" key="1">
    <citation type="submission" date="2021-04" db="EMBL/GenBank/DDBJ databases">
        <authorList>
            <consortium name="Wellcome Sanger Institute Data Sharing"/>
        </authorList>
    </citation>
    <scope>NUCLEOTIDE SEQUENCE [LARGE SCALE GENOMIC DNA]</scope>
</reference>
<dbReference type="FunCoup" id="A0A671WDF2">
    <property type="interactions" value="880"/>
</dbReference>
<evidence type="ECO:0000256" key="3">
    <source>
        <dbReference type="ARBA" id="ARBA00022553"/>
    </source>
</evidence>
<dbReference type="AlphaFoldDB" id="A0A671WDF2"/>
<evidence type="ECO:0000256" key="7">
    <source>
        <dbReference type="ARBA" id="ARBA00023136"/>
    </source>
</evidence>
<dbReference type="OMA" id="AYEWNES"/>
<dbReference type="InterPro" id="IPR042944">
    <property type="entry name" value="Collectrin"/>
</dbReference>